<organism evidence="1 2">
    <name type="scientific">Pisolithus tinctorius Marx 270</name>
    <dbReference type="NCBI Taxonomy" id="870435"/>
    <lineage>
        <taxon>Eukaryota</taxon>
        <taxon>Fungi</taxon>
        <taxon>Dikarya</taxon>
        <taxon>Basidiomycota</taxon>
        <taxon>Agaricomycotina</taxon>
        <taxon>Agaricomycetes</taxon>
        <taxon>Agaricomycetidae</taxon>
        <taxon>Boletales</taxon>
        <taxon>Sclerodermatineae</taxon>
        <taxon>Pisolithaceae</taxon>
        <taxon>Pisolithus</taxon>
    </lineage>
</organism>
<dbReference type="InParanoid" id="A0A0C3KMC8"/>
<accession>A0A0C3KMC8</accession>
<evidence type="ECO:0000313" key="2">
    <source>
        <dbReference type="Proteomes" id="UP000054217"/>
    </source>
</evidence>
<reference evidence="1 2" key="1">
    <citation type="submission" date="2014-04" db="EMBL/GenBank/DDBJ databases">
        <authorList>
            <consortium name="DOE Joint Genome Institute"/>
            <person name="Kuo A."/>
            <person name="Kohler A."/>
            <person name="Costa M.D."/>
            <person name="Nagy L.G."/>
            <person name="Floudas D."/>
            <person name="Copeland A."/>
            <person name="Barry K.W."/>
            <person name="Cichocki N."/>
            <person name="Veneault-Fourrey C."/>
            <person name="LaButti K."/>
            <person name="Lindquist E.A."/>
            <person name="Lipzen A."/>
            <person name="Lundell T."/>
            <person name="Morin E."/>
            <person name="Murat C."/>
            <person name="Sun H."/>
            <person name="Tunlid A."/>
            <person name="Henrissat B."/>
            <person name="Grigoriev I.V."/>
            <person name="Hibbett D.S."/>
            <person name="Martin F."/>
            <person name="Nordberg H.P."/>
            <person name="Cantor M.N."/>
            <person name="Hua S.X."/>
        </authorList>
    </citation>
    <scope>NUCLEOTIDE SEQUENCE [LARGE SCALE GENOMIC DNA]</scope>
    <source>
        <strain evidence="1 2">Marx 270</strain>
    </source>
</reference>
<evidence type="ECO:0000313" key="1">
    <source>
        <dbReference type="EMBL" id="KIO10762.1"/>
    </source>
</evidence>
<keyword evidence="2" id="KW-1185">Reference proteome</keyword>
<gene>
    <name evidence="1" type="ORF">M404DRAFT_995228</name>
</gene>
<sequence>MAATISAYFTRMVDNSGSVTSATVRSARSASRSRNVRAPDVDFECVYCHWLKSRREDADLTGYTRTLILFYFKSLAKHPHQ</sequence>
<reference evidence="2" key="2">
    <citation type="submission" date="2015-01" db="EMBL/GenBank/DDBJ databases">
        <title>Evolutionary Origins and Diversification of the Mycorrhizal Mutualists.</title>
        <authorList>
            <consortium name="DOE Joint Genome Institute"/>
            <consortium name="Mycorrhizal Genomics Consortium"/>
            <person name="Kohler A."/>
            <person name="Kuo A."/>
            <person name="Nagy L.G."/>
            <person name="Floudas D."/>
            <person name="Copeland A."/>
            <person name="Barry K.W."/>
            <person name="Cichocki N."/>
            <person name="Veneault-Fourrey C."/>
            <person name="LaButti K."/>
            <person name="Lindquist E.A."/>
            <person name="Lipzen A."/>
            <person name="Lundell T."/>
            <person name="Morin E."/>
            <person name="Murat C."/>
            <person name="Riley R."/>
            <person name="Ohm R."/>
            <person name="Sun H."/>
            <person name="Tunlid A."/>
            <person name="Henrissat B."/>
            <person name="Grigoriev I.V."/>
            <person name="Hibbett D.S."/>
            <person name="Martin F."/>
        </authorList>
    </citation>
    <scope>NUCLEOTIDE SEQUENCE [LARGE SCALE GENOMIC DNA]</scope>
    <source>
        <strain evidence="2">Marx 270</strain>
    </source>
</reference>
<dbReference type="EMBL" id="KN831951">
    <property type="protein sequence ID" value="KIO10762.1"/>
    <property type="molecule type" value="Genomic_DNA"/>
</dbReference>
<name>A0A0C3KMC8_PISTI</name>
<dbReference type="HOGENOM" id="CLU_2574859_0_0_1"/>
<dbReference type="AlphaFoldDB" id="A0A0C3KMC8"/>
<protein>
    <submittedName>
        <fullName evidence="1">Uncharacterized protein</fullName>
    </submittedName>
</protein>
<dbReference type="Proteomes" id="UP000054217">
    <property type="component" value="Unassembled WGS sequence"/>
</dbReference>
<proteinExistence type="predicted"/>